<feature type="transmembrane region" description="Helical" evidence="1">
    <location>
        <begin position="6"/>
        <end position="39"/>
    </location>
</feature>
<evidence type="ECO:0000313" key="2">
    <source>
        <dbReference type="EMBL" id="EHR32041.1"/>
    </source>
</evidence>
<accession>H3NQP4</accession>
<dbReference type="EMBL" id="AGEI01000031">
    <property type="protein sequence ID" value="EHR32041.1"/>
    <property type="molecule type" value="Genomic_DNA"/>
</dbReference>
<dbReference type="GeneID" id="96999592"/>
<dbReference type="HOGENOM" id="CLU_2219477_0_0_9"/>
<dbReference type="RefSeq" id="WP_005399170.1">
    <property type="nucleotide sequence ID" value="NZ_JH601088.1"/>
</dbReference>
<protein>
    <submittedName>
        <fullName evidence="2">Uncharacterized protein</fullName>
    </submittedName>
</protein>
<keyword evidence="3" id="KW-1185">Reference proteome</keyword>
<reference evidence="2 3" key="1">
    <citation type="submission" date="2012-01" db="EMBL/GenBank/DDBJ databases">
        <title>The Genome Sequence of Helcococcus kunzii ATCC 51366.</title>
        <authorList>
            <consortium name="The Broad Institute Genome Sequencing Platform"/>
            <person name="Earl A."/>
            <person name="Ward D."/>
            <person name="Feldgarden M."/>
            <person name="Gevers D."/>
            <person name="Huys G."/>
            <person name="Young S.K."/>
            <person name="Zeng Q."/>
            <person name="Gargeya S."/>
            <person name="Fitzgerald M."/>
            <person name="Haas B."/>
            <person name="Abouelleil A."/>
            <person name="Alvarado L."/>
            <person name="Arachchi H.M."/>
            <person name="Berlin A."/>
            <person name="Chapman S.B."/>
            <person name="Gearin G."/>
            <person name="Goldberg J."/>
            <person name="Griggs A."/>
            <person name="Gujja S."/>
            <person name="Hansen M."/>
            <person name="Heiman D."/>
            <person name="Howarth C."/>
            <person name="Larimer J."/>
            <person name="Lui A."/>
            <person name="MacDonald P.J.P."/>
            <person name="McCowen C."/>
            <person name="Montmayeur A."/>
            <person name="Murphy C."/>
            <person name="Neiman D."/>
            <person name="Pearson M."/>
            <person name="Priest M."/>
            <person name="Roberts A."/>
            <person name="Saif S."/>
            <person name="Shea T."/>
            <person name="Sisk P."/>
            <person name="Stolte C."/>
            <person name="Sykes S."/>
            <person name="Wortman J."/>
            <person name="Nusbaum C."/>
            <person name="Birren B."/>
        </authorList>
    </citation>
    <scope>NUCLEOTIDE SEQUENCE [LARGE SCALE GENOMIC DNA]</scope>
    <source>
        <strain evidence="2 3">ATCC 51366</strain>
    </source>
</reference>
<dbReference type="AlphaFoldDB" id="H3NQP4"/>
<proteinExistence type="predicted"/>
<gene>
    <name evidence="2" type="ORF">HMPREF9709_01655</name>
</gene>
<evidence type="ECO:0000313" key="3">
    <source>
        <dbReference type="Proteomes" id="UP000004191"/>
    </source>
</evidence>
<feature type="transmembrane region" description="Helical" evidence="1">
    <location>
        <begin position="60"/>
        <end position="78"/>
    </location>
</feature>
<evidence type="ECO:0000256" key="1">
    <source>
        <dbReference type="SAM" id="Phobius"/>
    </source>
</evidence>
<keyword evidence="1" id="KW-1133">Transmembrane helix</keyword>
<comment type="caution">
    <text evidence="2">The sequence shown here is derived from an EMBL/GenBank/DDBJ whole genome shotgun (WGS) entry which is preliminary data.</text>
</comment>
<organism evidence="2 3">
    <name type="scientific">Helcococcus kunzii ATCC 51366</name>
    <dbReference type="NCBI Taxonomy" id="883114"/>
    <lineage>
        <taxon>Bacteria</taxon>
        <taxon>Bacillati</taxon>
        <taxon>Bacillota</taxon>
        <taxon>Tissierellia</taxon>
        <taxon>Tissierellales</taxon>
        <taxon>Peptoniphilaceae</taxon>
        <taxon>Helcococcus</taxon>
    </lineage>
</organism>
<keyword evidence="1" id="KW-0812">Transmembrane</keyword>
<name>H3NQP4_9FIRM</name>
<dbReference type="Proteomes" id="UP000004191">
    <property type="component" value="Unassembled WGS sequence"/>
</dbReference>
<keyword evidence="1" id="KW-0472">Membrane</keyword>
<sequence length="106" mass="12712">MLKRYYSLITFILSFICLYLANFYDVFVLNAIFILVFIFAQRYIGEQKYEMDFMKQYEKFYLPIAIFCLIVFLLLKLVFKADKIYTDLFFSLVLTLAILKGSMVEK</sequence>